<organism evidence="3">
    <name type="scientific">seawater metagenome</name>
    <dbReference type="NCBI Taxonomy" id="1561972"/>
    <lineage>
        <taxon>unclassified sequences</taxon>
        <taxon>metagenomes</taxon>
        <taxon>ecological metagenomes</taxon>
    </lineage>
</organism>
<protein>
    <submittedName>
        <fullName evidence="3">Uncharacterized protein</fullName>
    </submittedName>
</protein>
<evidence type="ECO:0000313" key="3">
    <source>
        <dbReference type="EMBL" id="VVU95674.1"/>
    </source>
</evidence>
<dbReference type="EMBL" id="CABVLZ010000007">
    <property type="protein sequence ID" value="VVU95674.1"/>
    <property type="molecule type" value="Genomic_DNA"/>
</dbReference>
<keyword evidence="2" id="KW-0812">Transmembrane</keyword>
<feature type="coiled-coil region" evidence="1">
    <location>
        <begin position="21"/>
        <end position="48"/>
    </location>
</feature>
<evidence type="ECO:0000256" key="1">
    <source>
        <dbReference type="SAM" id="Coils"/>
    </source>
</evidence>
<feature type="transmembrane region" description="Helical" evidence="2">
    <location>
        <begin position="215"/>
        <end position="236"/>
    </location>
</feature>
<keyword evidence="2" id="KW-1133">Transmembrane helix</keyword>
<name>A0A5E8CL99_9ZZZZ</name>
<evidence type="ECO:0000256" key="2">
    <source>
        <dbReference type="SAM" id="Phobius"/>
    </source>
</evidence>
<sequence>MQYKTTEEVDHESALATQESLVELGRILQEKEQRMQAFEKIYQSLEDEYKDLLEFDIQNINANFNLNSYLTENITSNQFHLNHDKYKLFILNEMTKYKYQLLDEKKNELIQSIDEMNEQSDEYLDQIDGLEKSHLEEKNKLALRITKLREKCIYKNKVIFWQEVGLFFLGYVAVISPFRVYSQLNLILSFLFAIFSFTFGSIYSVIYSILSFLMYYNILPMILGALMGSVGLFLFYKYKYKKEEVKQIKAKDHLE</sequence>
<dbReference type="AlphaFoldDB" id="A0A5E8CL99"/>
<keyword evidence="1" id="KW-0175">Coiled coil</keyword>
<reference evidence="3" key="1">
    <citation type="submission" date="2019-09" db="EMBL/GenBank/DDBJ databases">
        <authorList>
            <person name="Needham M D."/>
        </authorList>
    </citation>
    <scope>NUCLEOTIDE SEQUENCE</scope>
</reference>
<feature type="transmembrane region" description="Helical" evidence="2">
    <location>
        <begin position="158"/>
        <end position="174"/>
    </location>
</feature>
<gene>
    <name evidence="3" type="ORF">CPAV1605_1429</name>
</gene>
<proteinExistence type="predicted"/>
<accession>A0A5E8CL99</accession>
<feature type="transmembrane region" description="Helical" evidence="2">
    <location>
        <begin position="186"/>
        <end position="209"/>
    </location>
</feature>
<keyword evidence="2" id="KW-0472">Membrane</keyword>
<feature type="coiled-coil region" evidence="1">
    <location>
        <begin position="99"/>
        <end position="133"/>
    </location>
</feature>